<keyword evidence="1" id="KW-0472">Membrane</keyword>
<protein>
    <submittedName>
        <fullName evidence="2">Uncharacterized protein</fullName>
    </submittedName>
</protein>
<name>A0A0G1WGW1_9BACT</name>
<evidence type="ECO:0000256" key="1">
    <source>
        <dbReference type="SAM" id="Phobius"/>
    </source>
</evidence>
<reference evidence="2 3" key="1">
    <citation type="journal article" date="2015" name="Nature">
        <title>rRNA introns, odd ribosomes, and small enigmatic genomes across a large radiation of phyla.</title>
        <authorList>
            <person name="Brown C.T."/>
            <person name="Hug L.A."/>
            <person name="Thomas B.C."/>
            <person name="Sharon I."/>
            <person name="Castelle C.J."/>
            <person name="Singh A."/>
            <person name="Wilkins M.J."/>
            <person name="Williams K.H."/>
            <person name="Banfield J.F."/>
        </authorList>
    </citation>
    <scope>NUCLEOTIDE SEQUENCE [LARGE SCALE GENOMIC DNA]</scope>
</reference>
<dbReference type="AlphaFoldDB" id="A0A0G1WGW1"/>
<dbReference type="Gene3D" id="2.60.40.10">
    <property type="entry name" value="Immunoglobulins"/>
    <property type="match status" value="1"/>
</dbReference>
<feature type="transmembrane region" description="Helical" evidence="1">
    <location>
        <begin position="9"/>
        <end position="27"/>
    </location>
</feature>
<keyword evidence="1" id="KW-0812">Transmembrane</keyword>
<accession>A0A0G1WGW1</accession>
<proteinExistence type="predicted"/>
<dbReference type="EMBL" id="LCQM01000008">
    <property type="protein sequence ID" value="KKW17865.1"/>
    <property type="molecule type" value="Genomic_DNA"/>
</dbReference>
<gene>
    <name evidence="2" type="ORF">UY57_C0008G0017</name>
</gene>
<sequence length="135" mass="14907">MLPYRDSRLIRIGLAIFFLIVLGYAYYEGRALLYGPTIDVAPRVMEVSGPLIVISGQAQRISSLSLNGMEISVTEEGGFSEKYVLTPGYNRLILNARDKYGKTAERVVEIMYNPADDALLPTEDAGESVVEEVQS</sequence>
<dbReference type="Proteomes" id="UP000034120">
    <property type="component" value="Unassembled WGS sequence"/>
</dbReference>
<dbReference type="InterPro" id="IPR013783">
    <property type="entry name" value="Ig-like_fold"/>
</dbReference>
<evidence type="ECO:0000313" key="3">
    <source>
        <dbReference type="Proteomes" id="UP000034120"/>
    </source>
</evidence>
<comment type="caution">
    <text evidence="2">The sequence shown here is derived from an EMBL/GenBank/DDBJ whole genome shotgun (WGS) entry which is preliminary data.</text>
</comment>
<evidence type="ECO:0000313" key="2">
    <source>
        <dbReference type="EMBL" id="KKW17865.1"/>
    </source>
</evidence>
<keyword evidence="1" id="KW-1133">Transmembrane helix</keyword>
<organism evidence="2 3">
    <name type="scientific">Candidatus Kaiserbacteria bacterium GW2011_GWB1_50_17</name>
    <dbReference type="NCBI Taxonomy" id="1618673"/>
    <lineage>
        <taxon>Bacteria</taxon>
        <taxon>Candidatus Kaiseribacteriota</taxon>
    </lineage>
</organism>